<proteinExistence type="predicted"/>
<reference evidence="1" key="1">
    <citation type="submission" date="2015-11" db="EMBL/GenBank/DDBJ databases">
        <title>De novo transcriptome assembly of four potential Pierce s Disease insect vectors from Arizona vineyards.</title>
        <authorList>
            <person name="Tassone E.E."/>
        </authorList>
    </citation>
    <scope>NUCLEOTIDE SEQUENCE</scope>
</reference>
<name>A0A1B6M8R6_9HEMI</name>
<accession>A0A1B6M8R6</accession>
<sequence length="139" mass="16368">LSLHLQGLRAQYAYGKVFELADNITSIYKKTPPTVDDELHLLKYAALYMDQLMDLEDAVDDGEVTAHWISRDLLRYENHRVWENIPFKIFKETLDWGEEEEKEYNRIVSTSKDLCENLKTMLDRKNKQIKSDENSDPNT</sequence>
<gene>
    <name evidence="1" type="ORF">g.3674</name>
</gene>
<feature type="non-terminal residue" evidence="1">
    <location>
        <position position="1"/>
    </location>
</feature>
<evidence type="ECO:0008006" key="2">
    <source>
        <dbReference type="Google" id="ProtNLM"/>
    </source>
</evidence>
<organism evidence="1">
    <name type="scientific">Graphocephala atropunctata</name>
    <dbReference type="NCBI Taxonomy" id="36148"/>
    <lineage>
        <taxon>Eukaryota</taxon>
        <taxon>Metazoa</taxon>
        <taxon>Ecdysozoa</taxon>
        <taxon>Arthropoda</taxon>
        <taxon>Hexapoda</taxon>
        <taxon>Insecta</taxon>
        <taxon>Pterygota</taxon>
        <taxon>Neoptera</taxon>
        <taxon>Paraneoptera</taxon>
        <taxon>Hemiptera</taxon>
        <taxon>Auchenorrhyncha</taxon>
        <taxon>Membracoidea</taxon>
        <taxon>Cicadellidae</taxon>
        <taxon>Cicadellinae</taxon>
        <taxon>Cicadellini</taxon>
        <taxon>Graphocephala</taxon>
    </lineage>
</organism>
<dbReference type="EMBL" id="GEBQ01007645">
    <property type="protein sequence ID" value="JAT32332.1"/>
    <property type="molecule type" value="Transcribed_RNA"/>
</dbReference>
<evidence type="ECO:0000313" key="1">
    <source>
        <dbReference type="EMBL" id="JAT32332.1"/>
    </source>
</evidence>
<dbReference type="AlphaFoldDB" id="A0A1B6M8R6"/>
<protein>
    <recommendedName>
        <fullName evidence="2">KIF-binding protein</fullName>
    </recommendedName>
</protein>